<dbReference type="SUPFAM" id="SSF55785">
    <property type="entry name" value="PYP-like sensor domain (PAS domain)"/>
    <property type="match status" value="1"/>
</dbReference>
<reference evidence="2" key="1">
    <citation type="submission" date="2009-10" db="EMBL/GenBank/DDBJ databases">
        <title>Diversity of trophic interactions inside an arsenic-rich microbial ecosystem.</title>
        <authorList>
            <person name="Bertin P.N."/>
            <person name="Heinrich-Salmeron A."/>
            <person name="Pelletier E."/>
            <person name="Goulhen-Chollet F."/>
            <person name="Arsene-Ploetze F."/>
            <person name="Gallien S."/>
            <person name="Calteau A."/>
            <person name="Vallenet D."/>
            <person name="Casiot C."/>
            <person name="Chane-Woon-Ming B."/>
            <person name="Giloteaux L."/>
            <person name="Barakat M."/>
            <person name="Bonnefoy V."/>
            <person name="Bruneel O."/>
            <person name="Chandler M."/>
            <person name="Cleiss J."/>
            <person name="Duran R."/>
            <person name="Elbaz-Poulichet F."/>
            <person name="Fonknechten N."/>
            <person name="Lauga B."/>
            <person name="Mornico D."/>
            <person name="Ortet P."/>
            <person name="Schaeffer C."/>
            <person name="Siguier P."/>
            <person name="Alexander Thil Smith A."/>
            <person name="Van Dorsselaer A."/>
            <person name="Weissenbach J."/>
            <person name="Medigue C."/>
            <person name="Le Paslier D."/>
        </authorList>
    </citation>
    <scope>NUCLEOTIDE SEQUENCE</scope>
</reference>
<accession>E6PE78</accession>
<feature type="domain" description="PAS fold-4" evidence="1">
    <location>
        <begin position="25"/>
        <end position="107"/>
    </location>
</feature>
<dbReference type="Gene3D" id="3.30.450.20">
    <property type="entry name" value="PAS domain"/>
    <property type="match status" value="1"/>
</dbReference>
<sequence length="150" mass="16814">MLTSSEGDRRALLERIEEMGRDEIDALPVGIITLDLDGTILRYNQTEAGYSRRHAPAQIGRNFFRDVAPCAQDAGFQGRFEALAAPGGHGTVEFEYQFHFPWGSERVLISFLRGSDAPRIQLLITWPAEQGKAPLDASANAHRRARSRRY</sequence>
<evidence type="ECO:0000259" key="1">
    <source>
        <dbReference type="Pfam" id="PF08448"/>
    </source>
</evidence>
<dbReference type="AlphaFoldDB" id="E6PE78"/>
<name>E6PE78_9ZZZZ</name>
<organism evidence="2">
    <name type="scientific">mine drainage metagenome</name>
    <dbReference type="NCBI Taxonomy" id="410659"/>
    <lineage>
        <taxon>unclassified sequences</taxon>
        <taxon>metagenomes</taxon>
        <taxon>ecological metagenomes</taxon>
    </lineage>
</organism>
<dbReference type="InterPro" id="IPR035965">
    <property type="entry name" value="PAS-like_dom_sf"/>
</dbReference>
<evidence type="ECO:0000313" key="2">
    <source>
        <dbReference type="EMBL" id="CBH74763.1"/>
    </source>
</evidence>
<comment type="caution">
    <text evidence="2">The sequence shown here is derived from an EMBL/GenBank/DDBJ whole genome shotgun (WGS) entry which is preliminary data.</text>
</comment>
<dbReference type="EMBL" id="CABL01000003">
    <property type="protein sequence ID" value="CBH74763.1"/>
    <property type="molecule type" value="Genomic_DNA"/>
</dbReference>
<dbReference type="InterPro" id="IPR013656">
    <property type="entry name" value="PAS_4"/>
</dbReference>
<protein>
    <recommendedName>
        <fullName evidence="1">PAS fold-4 domain-containing protein</fullName>
    </recommendedName>
</protein>
<proteinExistence type="predicted"/>
<dbReference type="Pfam" id="PF08448">
    <property type="entry name" value="PAS_4"/>
    <property type="match status" value="1"/>
</dbReference>
<gene>
    <name evidence="2" type="ORF">CARN1_0394</name>
</gene>